<dbReference type="GO" id="GO:0042026">
    <property type="term" value="P:protein refolding"/>
    <property type="evidence" value="ECO:0007669"/>
    <property type="project" value="TreeGrafter"/>
</dbReference>
<dbReference type="PANTHER" id="PTHR43096">
    <property type="entry name" value="DNAJ HOMOLOG 1, MITOCHONDRIAL-RELATED"/>
    <property type="match status" value="1"/>
</dbReference>
<gene>
    <name evidence="7" type="ordered locus">Dvul_1288</name>
</gene>
<dbReference type="GO" id="GO:0008270">
    <property type="term" value="F:zinc ion binding"/>
    <property type="evidence" value="ECO:0007669"/>
    <property type="project" value="UniProtKB-KW"/>
</dbReference>
<keyword evidence="4" id="KW-0862">Zinc</keyword>
<dbReference type="SMART" id="SM00271">
    <property type="entry name" value="DnaJ"/>
    <property type="match status" value="1"/>
</dbReference>
<evidence type="ECO:0000313" key="7">
    <source>
        <dbReference type="EMBL" id="ABM28307.1"/>
    </source>
</evidence>
<dbReference type="Gene3D" id="2.60.260.20">
    <property type="entry name" value="Urease metallochaperone UreE, N-terminal domain"/>
    <property type="match status" value="2"/>
</dbReference>
<dbReference type="InterPro" id="IPR001623">
    <property type="entry name" value="DnaJ_domain"/>
</dbReference>
<dbReference type="CDD" id="cd06257">
    <property type="entry name" value="DnaJ"/>
    <property type="match status" value="1"/>
</dbReference>
<dbReference type="Gene3D" id="1.10.287.110">
    <property type="entry name" value="DnaJ domain"/>
    <property type="match status" value="1"/>
</dbReference>
<evidence type="ECO:0000259" key="6">
    <source>
        <dbReference type="PROSITE" id="PS50076"/>
    </source>
</evidence>
<dbReference type="EMBL" id="CP000527">
    <property type="protein sequence ID" value="ABM28307.1"/>
    <property type="molecule type" value="Genomic_DNA"/>
</dbReference>
<dbReference type="HOGENOM" id="CLU_017633_0_0_7"/>
<feature type="domain" description="J" evidence="6">
    <location>
        <begin position="7"/>
        <end position="72"/>
    </location>
</feature>
<dbReference type="InterPro" id="IPR036869">
    <property type="entry name" value="J_dom_sf"/>
</dbReference>
<dbReference type="PROSITE" id="PS50076">
    <property type="entry name" value="DNAJ_2"/>
    <property type="match status" value="1"/>
</dbReference>
<reference evidence="8" key="1">
    <citation type="journal article" date="2009" name="Environ. Microbiol.">
        <title>Contribution of mobile genetic elements to Desulfovibrio vulgaris genome plasticity.</title>
        <authorList>
            <person name="Walker C.B."/>
            <person name="Stolyar S."/>
            <person name="Chivian D."/>
            <person name="Pinel N."/>
            <person name="Gabster J.A."/>
            <person name="Dehal P.S."/>
            <person name="He Z."/>
            <person name="Yang Z.K."/>
            <person name="Yen H.C."/>
            <person name="Zhou J."/>
            <person name="Wall J.D."/>
            <person name="Hazen T.C."/>
            <person name="Arkin A.P."/>
            <person name="Stahl D.A."/>
        </authorList>
    </citation>
    <scope>NUCLEOTIDE SEQUENCE [LARGE SCALE GENOMIC DNA]</scope>
    <source>
        <strain evidence="8">DP4</strain>
    </source>
</reference>
<name>A0A0H3A7L9_NITV4</name>
<keyword evidence="1" id="KW-0479">Metal-binding</keyword>
<dbReference type="InterPro" id="IPR008971">
    <property type="entry name" value="HSP40/DnaJ_pept-bd"/>
</dbReference>
<evidence type="ECO:0000256" key="4">
    <source>
        <dbReference type="ARBA" id="ARBA00022833"/>
    </source>
</evidence>
<dbReference type="CDD" id="cd10747">
    <property type="entry name" value="DnaJ_C"/>
    <property type="match status" value="1"/>
</dbReference>
<dbReference type="AlphaFoldDB" id="A0A0H3A7L9"/>
<dbReference type="Pfam" id="PF01556">
    <property type="entry name" value="DnaJ_C"/>
    <property type="match status" value="1"/>
</dbReference>
<organism evidence="7 8">
    <name type="scientific">Nitratidesulfovibrio vulgaris (strain DP4)</name>
    <name type="common">Desulfovibrio vulgaris</name>
    <dbReference type="NCBI Taxonomy" id="391774"/>
    <lineage>
        <taxon>Bacteria</taxon>
        <taxon>Pseudomonadati</taxon>
        <taxon>Thermodesulfobacteriota</taxon>
        <taxon>Desulfovibrionia</taxon>
        <taxon>Desulfovibrionales</taxon>
        <taxon>Desulfovibrionaceae</taxon>
        <taxon>Nitratidesulfovibrio</taxon>
    </lineage>
</organism>
<dbReference type="Proteomes" id="UP000009173">
    <property type="component" value="Chromosome"/>
</dbReference>
<dbReference type="InterPro" id="IPR018253">
    <property type="entry name" value="DnaJ_domain_CS"/>
</dbReference>
<evidence type="ECO:0000256" key="3">
    <source>
        <dbReference type="ARBA" id="ARBA00022771"/>
    </source>
</evidence>
<dbReference type="SUPFAM" id="SSF46565">
    <property type="entry name" value="Chaperone J-domain"/>
    <property type="match status" value="1"/>
</dbReference>
<dbReference type="PANTHER" id="PTHR43096:SF52">
    <property type="entry name" value="DNAJ HOMOLOG 1, MITOCHONDRIAL-RELATED"/>
    <property type="match status" value="1"/>
</dbReference>
<dbReference type="PROSITE" id="PS00636">
    <property type="entry name" value="DNAJ_1"/>
    <property type="match status" value="1"/>
</dbReference>
<keyword evidence="2" id="KW-0677">Repeat</keyword>
<dbReference type="RefSeq" id="WP_011792175.1">
    <property type="nucleotide sequence ID" value="NC_008751.1"/>
</dbReference>
<evidence type="ECO:0000256" key="5">
    <source>
        <dbReference type="ARBA" id="ARBA00023186"/>
    </source>
</evidence>
<keyword evidence="3" id="KW-0863">Zinc-finger</keyword>
<dbReference type="FunFam" id="2.60.260.20:FF:000005">
    <property type="entry name" value="Chaperone protein dnaJ 1, mitochondrial"/>
    <property type="match status" value="1"/>
</dbReference>
<evidence type="ECO:0000256" key="2">
    <source>
        <dbReference type="ARBA" id="ARBA00022737"/>
    </source>
</evidence>
<dbReference type="Pfam" id="PF00226">
    <property type="entry name" value="DnaJ"/>
    <property type="match status" value="1"/>
</dbReference>
<dbReference type="PRINTS" id="PR00625">
    <property type="entry name" value="JDOMAIN"/>
</dbReference>
<sequence length="316" mass="34314">MGVEFKDYYKLLGVSRTASRDEIAKAYKKLARKYHPDLNPGDKKAEESFKEINEAYEVLKDDEKRKLYDQLGPNWQHGQNFQGAPGFENVRFDFGGGQGFGGAGFSDFFETLFGGAGAGRRGGGGFGPDPFGGFSGRQRKGRDVEAEIALTLEEVHGGGRRAITLQGQTGPRTLEVNIPAGVRDGARIRLAGQGDPGMGGAPAGDLYLKVRLAQHPLFAVEESSLVYDLPLAPWEATLGTTVRVPTLDGEVDIAVPPGTGSGRKLRLKGRGLGPVGKRGDQFVRIVVRVPDTLTPRERELWETLARESSFRAREGR</sequence>
<dbReference type="InterPro" id="IPR002939">
    <property type="entry name" value="DnaJ_C"/>
</dbReference>
<accession>A0A0H3A7L9</accession>
<dbReference type="KEGG" id="dvl:Dvul_1288"/>
<proteinExistence type="predicted"/>
<protein>
    <submittedName>
        <fullName evidence="7">Chaperone DnaJ domain protein</fullName>
    </submittedName>
</protein>
<dbReference type="GO" id="GO:0005737">
    <property type="term" value="C:cytoplasm"/>
    <property type="evidence" value="ECO:0007669"/>
    <property type="project" value="TreeGrafter"/>
</dbReference>
<keyword evidence="5" id="KW-0143">Chaperone</keyword>
<evidence type="ECO:0000313" key="8">
    <source>
        <dbReference type="Proteomes" id="UP000009173"/>
    </source>
</evidence>
<evidence type="ECO:0000256" key="1">
    <source>
        <dbReference type="ARBA" id="ARBA00022723"/>
    </source>
</evidence>
<dbReference type="SUPFAM" id="SSF49493">
    <property type="entry name" value="HSP40/DnaJ peptide-binding domain"/>
    <property type="match status" value="2"/>
</dbReference>
<dbReference type="GO" id="GO:0051082">
    <property type="term" value="F:unfolded protein binding"/>
    <property type="evidence" value="ECO:0007669"/>
    <property type="project" value="InterPro"/>
</dbReference>